<protein>
    <submittedName>
        <fullName evidence="1">Amidohydrolase</fullName>
    </submittedName>
</protein>
<name>A0A2J6X412_9BACT</name>
<feature type="non-terminal residue" evidence="1">
    <location>
        <position position="292"/>
    </location>
</feature>
<organism evidence="1 2">
    <name type="scientific">Caldisericum exile</name>
    <dbReference type="NCBI Taxonomy" id="693075"/>
    <lineage>
        <taxon>Bacteria</taxon>
        <taxon>Pseudomonadati</taxon>
        <taxon>Caldisericota/Cryosericota group</taxon>
        <taxon>Caldisericota</taxon>
        <taxon>Caldisericia</taxon>
        <taxon>Caldisericales</taxon>
        <taxon>Caldisericaceae</taxon>
        <taxon>Caldisericum</taxon>
    </lineage>
</organism>
<dbReference type="GO" id="GO:0016787">
    <property type="term" value="F:hydrolase activity"/>
    <property type="evidence" value="ECO:0007669"/>
    <property type="project" value="UniProtKB-KW"/>
</dbReference>
<dbReference type="Gene3D" id="3.20.20.140">
    <property type="entry name" value="Metal-dependent hydrolases"/>
    <property type="match status" value="1"/>
</dbReference>
<dbReference type="EMBL" id="PNIX01000352">
    <property type="protein sequence ID" value="PMP81059.1"/>
    <property type="molecule type" value="Genomic_DNA"/>
</dbReference>
<evidence type="ECO:0000313" key="2">
    <source>
        <dbReference type="Proteomes" id="UP000236910"/>
    </source>
</evidence>
<gene>
    <name evidence="1" type="ORF">C0175_06220</name>
</gene>
<proteinExistence type="predicted"/>
<accession>A0A2J6X412</accession>
<reference evidence="1 2" key="1">
    <citation type="submission" date="2018-01" db="EMBL/GenBank/DDBJ databases">
        <title>Metagenomic assembled genomes from two thermal pools in the Uzon Caldera, Kamchatka, Russia.</title>
        <authorList>
            <person name="Wilkins L."/>
            <person name="Ettinger C."/>
        </authorList>
    </citation>
    <scope>NUCLEOTIDE SEQUENCE [LARGE SCALE GENOMIC DNA]</scope>
    <source>
        <strain evidence="1">ARK-10</strain>
    </source>
</reference>
<sequence>MYKLYAKKLFTGEEILEDRVILFDENKIYHIGDDINESAKETYTANFVMPPIIDLGSGIGLKEESLGKIEGDDLDEATNPVTPELLTLDGINPYDEAFEKAIRGGTLISLVLPGNANPIGGRGALIYNKGKHVLDMLIQNPLGVKFSINSAPKSIYGSKNKTPSTRMGIAYVIRDTLYKAIEYKNEHKELNLAYEALQDLISQNDLAIFASFRADDITTSLRIAKEFNLKSAILYGIQSNLVKNLIKENNVPVIYGPVMFPRWSIELKGLSPNVPIELINEGILTALTSGHP</sequence>
<dbReference type="AlphaFoldDB" id="A0A2J6X412"/>
<dbReference type="Proteomes" id="UP000236910">
    <property type="component" value="Unassembled WGS sequence"/>
</dbReference>
<keyword evidence="1" id="KW-0378">Hydrolase</keyword>
<evidence type="ECO:0000313" key="1">
    <source>
        <dbReference type="EMBL" id="PMP81059.1"/>
    </source>
</evidence>
<comment type="caution">
    <text evidence="1">The sequence shown here is derived from an EMBL/GenBank/DDBJ whole genome shotgun (WGS) entry which is preliminary data.</text>
</comment>